<evidence type="ECO:0000256" key="2">
    <source>
        <dbReference type="SAM" id="SignalP"/>
    </source>
</evidence>
<keyword evidence="1" id="KW-0175">Coiled coil</keyword>
<name>A1BJD7_CHLPD</name>
<dbReference type="Proteomes" id="UP000008701">
    <property type="component" value="Chromosome"/>
</dbReference>
<feature type="chain" id="PRO_5002632802" evidence="2">
    <location>
        <begin position="28"/>
        <end position="242"/>
    </location>
</feature>
<protein>
    <submittedName>
        <fullName evidence="3">Mucin-associated surface protein (MASP)</fullName>
    </submittedName>
</protein>
<dbReference type="STRING" id="290317.Cpha266_2526"/>
<evidence type="ECO:0000256" key="1">
    <source>
        <dbReference type="SAM" id="Coils"/>
    </source>
</evidence>
<dbReference type="EMBL" id="CP000492">
    <property type="protein sequence ID" value="ABL66514.1"/>
    <property type="molecule type" value="Genomic_DNA"/>
</dbReference>
<evidence type="ECO:0000313" key="4">
    <source>
        <dbReference type="Proteomes" id="UP000008701"/>
    </source>
</evidence>
<keyword evidence="4" id="KW-1185">Reference proteome</keyword>
<feature type="signal peptide" evidence="2">
    <location>
        <begin position="1"/>
        <end position="27"/>
    </location>
</feature>
<sequence length="242" mass="24383" precursor="true">MNTLKKIFSVFLLFSFLLELIPVSAYADNNSCAALDAAATEAAIFAANSMKDAADAKQAEDKAKVKAEIAAADENLAKWEMIYAANATVAGNAAVALAIGAAAVAVGAVATSLSAKVAAFIALSTAEKLYTLGLITNAALQNARDRAGMSQVALAVAKEKAIELKNKVVELKDKLSQLDEKAFSTMYAYSAAKEAAKEASAAVIDATTKATETAKVAVDAAAKSAAAAAAAAACHASGGCGG</sequence>
<reference evidence="3 4" key="1">
    <citation type="submission" date="2006-12" db="EMBL/GenBank/DDBJ databases">
        <title>Complete sequence of Chlorobium phaeobacteroides DSM 266.</title>
        <authorList>
            <consortium name="US DOE Joint Genome Institute"/>
            <person name="Copeland A."/>
            <person name="Lucas S."/>
            <person name="Lapidus A."/>
            <person name="Barry K."/>
            <person name="Detter J.C."/>
            <person name="Glavina del Rio T."/>
            <person name="Hammon N."/>
            <person name="Israni S."/>
            <person name="Pitluck S."/>
            <person name="Goltsman E."/>
            <person name="Schmutz J."/>
            <person name="Larimer F."/>
            <person name="Land M."/>
            <person name="Hauser L."/>
            <person name="Mikhailova N."/>
            <person name="Li T."/>
            <person name="Overmann J."/>
            <person name="Bryant D.A."/>
            <person name="Richardson P."/>
        </authorList>
    </citation>
    <scope>NUCLEOTIDE SEQUENCE [LARGE SCALE GENOMIC DNA]</scope>
    <source>
        <strain evidence="3 4">DSM 266</strain>
    </source>
</reference>
<organism evidence="3 4">
    <name type="scientific">Chlorobium phaeobacteroides (strain DSM 266 / SMG 266 / 2430)</name>
    <dbReference type="NCBI Taxonomy" id="290317"/>
    <lineage>
        <taxon>Bacteria</taxon>
        <taxon>Pseudomonadati</taxon>
        <taxon>Chlorobiota</taxon>
        <taxon>Chlorobiia</taxon>
        <taxon>Chlorobiales</taxon>
        <taxon>Chlorobiaceae</taxon>
        <taxon>Chlorobium/Pelodictyon group</taxon>
        <taxon>Chlorobium</taxon>
    </lineage>
</organism>
<feature type="coiled-coil region" evidence="1">
    <location>
        <begin position="154"/>
        <end position="181"/>
    </location>
</feature>
<dbReference type="AlphaFoldDB" id="A1BJD7"/>
<keyword evidence="2" id="KW-0732">Signal</keyword>
<evidence type="ECO:0000313" key="3">
    <source>
        <dbReference type="EMBL" id="ABL66514.1"/>
    </source>
</evidence>
<gene>
    <name evidence="3" type="ordered locus">Cpha266_2526</name>
</gene>
<dbReference type="RefSeq" id="WP_011746291.1">
    <property type="nucleotide sequence ID" value="NC_008639.1"/>
</dbReference>
<dbReference type="HOGENOM" id="CLU_1145590_0_0_10"/>
<proteinExistence type="predicted"/>
<dbReference type="KEGG" id="cph:Cpha266_2526"/>
<accession>A1BJD7</accession>